<reference evidence="11 12" key="1">
    <citation type="journal article" date="2013" name="Curr. Biol.">
        <title>The Genome of the Foraminiferan Reticulomyxa filosa.</title>
        <authorList>
            <person name="Glockner G."/>
            <person name="Hulsmann N."/>
            <person name="Schleicher M."/>
            <person name="Noegel A.A."/>
            <person name="Eichinger L."/>
            <person name="Gallinger C."/>
            <person name="Pawlowski J."/>
            <person name="Sierra R."/>
            <person name="Euteneuer U."/>
            <person name="Pillet L."/>
            <person name="Moustafa A."/>
            <person name="Platzer M."/>
            <person name="Groth M."/>
            <person name="Szafranski K."/>
            <person name="Schliwa M."/>
        </authorList>
    </citation>
    <scope>NUCLEOTIDE SEQUENCE [LARGE SCALE GENOMIC DNA]</scope>
</reference>
<dbReference type="InterPro" id="IPR036525">
    <property type="entry name" value="Tubulin/FtsZ_GTPase_sf"/>
</dbReference>
<comment type="catalytic activity">
    <reaction evidence="7">
        <text>GTP + H2O = GDP + phosphate + H(+)</text>
        <dbReference type="Rhea" id="RHEA:19669"/>
        <dbReference type="ChEBI" id="CHEBI:15377"/>
        <dbReference type="ChEBI" id="CHEBI:15378"/>
        <dbReference type="ChEBI" id="CHEBI:37565"/>
        <dbReference type="ChEBI" id="CHEBI:43474"/>
        <dbReference type="ChEBI" id="CHEBI:58189"/>
    </reaction>
    <physiologicalReaction direction="left-to-right" evidence="7">
        <dbReference type="Rhea" id="RHEA:19670"/>
    </physiologicalReaction>
</comment>
<dbReference type="Proteomes" id="UP000023152">
    <property type="component" value="Unassembled WGS sequence"/>
</dbReference>
<dbReference type="Gene3D" id="1.10.287.600">
    <property type="entry name" value="Helix hairpin bin"/>
    <property type="match status" value="1"/>
</dbReference>
<protein>
    <submittedName>
        <fullName evidence="11">Tubulin alpha-2 chain</fullName>
    </submittedName>
</protein>
<dbReference type="Pfam" id="PF03953">
    <property type="entry name" value="Tubulin_C"/>
    <property type="match status" value="1"/>
</dbReference>
<keyword evidence="4" id="KW-0547">Nucleotide-binding</keyword>
<dbReference type="GO" id="GO:0007017">
    <property type="term" value="P:microtubule-based process"/>
    <property type="evidence" value="ECO:0007669"/>
    <property type="project" value="InterPro"/>
</dbReference>
<evidence type="ECO:0000256" key="5">
    <source>
        <dbReference type="ARBA" id="ARBA00022801"/>
    </source>
</evidence>
<evidence type="ECO:0000256" key="6">
    <source>
        <dbReference type="ARBA" id="ARBA00023134"/>
    </source>
</evidence>
<keyword evidence="3" id="KW-0493">Microtubule</keyword>
<dbReference type="InterPro" id="IPR003008">
    <property type="entry name" value="Tubulin_FtsZ_GTPase"/>
</dbReference>
<evidence type="ECO:0000256" key="2">
    <source>
        <dbReference type="ARBA" id="ARBA00022490"/>
    </source>
</evidence>
<dbReference type="SUPFAM" id="SSF52490">
    <property type="entry name" value="Tubulin nucleotide-binding domain-like"/>
    <property type="match status" value="1"/>
</dbReference>
<organism evidence="11 12">
    <name type="scientific">Reticulomyxa filosa</name>
    <dbReference type="NCBI Taxonomy" id="46433"/>
    <lineage>
        <taxon>Eukaryota</taxon>
        <taxon>Sar</taxon>
        <taxon>Rhizaria</taxon>
        <taxon>Retaria</taxon>
        <taxon>Foraminifera</taxon>
        <taxon>Monothalamids</taxon>
        <taxon>Reticulomyxidae</taxon>
        <taxon>Reticulomyxa</taxon>
    </lineage>
</organism>
<dbReference type="OrthoDB" id="1662883at2759"/>
<evidence type="ECO:0000256" key="8">
    <source>
        <dbReference type="SAM" id="MobiDB-lite"/>
    </source>
</evidence>
<feature type="non-terminal residue" evidence="11">
    <location>
        <position position="1"/>
    </location>
</feature>
<evidence type="ECO:0000256" key="1">
    <source>
        <dbReference type="ARBA" id="ARBA00009636"/>
    </source>
</evidence>
<proteinExistence type="inferred from homology"/>
<sequence length="330" mass="37433">KKKKRKNISEKTLGGLLQKELKTTYGKIPQIAFSIFPSQSMSTCVVEPYNALLAMQGMIEWNNITVMLDNEAGYDITTQQLLKYTSTPQAKASYYNINALVCKVASGVTCGLRFVGEQQSTIADMQTNLVPFPRLHFMTCSLAPVVSEFNKEYTPWSEQDITFRAFEKEYMFVKYHDWDVEQDQYCGISLVYRGNSNIAAVNAAIQKVKDSRLKLVQWCPTGFKTSLIDRNLSVLTDDGIMATDKSLTMIGNNTAIGRPLETRIGRKFDIMYSQRAFVHWYVGEGMEEGEFAEAREDLEMLVKDYSDLKGDNNSDDEDTNDPALDEQDEH</sequence>
<evidence type="ECO:0000259" key="9">
    <source>
        <dbReference type="Pfam" id="PF00091"/>
    </source>
</evidence>
<evidence type="ECO:0000256" key="3">
    <source>
        <dbReference type="ARBA" id="ARBA00022701"/>
    </source>
</evidence>
<dbReference type="EMBL" id="ASPP01004180">
    <property type="protein sequence ID" value="ETO32475.1"/>
    <property type="molecule type" value="Genomic_DNA"/>
</dbReference>
<dbReference type="Gene3D" id="3.30.1330.20">
    <property type="entry name" value="Tubulin/FtsZ, C-terminal domain"/>
    <property type="match status" value="1"/>
</dbReference>
<dbReference type="PRINTS" id="PR01162">
    <property type="entry name" value="ALPHATUBULIN"/>
</dbReference>
<name>X6P1R1_RETFI</name>
<dbReference type="InterPro" id="IPR002452">
    <property type="entry name" value="Alpha_tubulin"/>
</dbReference>
<dbReference type="Pfam" id="PF00091">
    <property type="entry name" value="Tubulin"/>
    <property type="match status" value="1"/>
</dbReference>
<dbReference type="GO" id="GO:0016787">
    <property type="term" value="F:hydrolase activity"/>
    <property type="evidence" value="ECO:0007669"/>
    <property type="project" value="UniProtKB-KW"/>
</dbReference>
<feature type="region of interest" description="Disordered" evidence="8">
    <location>
        <begin position="306"/>
        <end position="330"/>
    </location>
</feature>
<dbReference type="GO" id="GO:0005200">
    <property type="term" value="F:structural constituent of cytoskeleton"/>
    <property type="evidence" value="ECO:0007669"/>
    <property type="project" value="InterPro"/>
</dbReference>
<dbReference type="PANTHER" id="PTHR11588">
    <property type="entry name" value="TUBULIN"/>
    <property type="match status" value="1"/>
</dbReference>
<evidence type="ECO:0000256" key="4">
    <source>
        <dbReference type="ARBA" id="ARBA00022741"/>
    </source>
</evidence>
<feature type="domain" description="Tubulin/FtsZ 2-layer sandwich" evidence="10">
    <location>
        <begin position="133"/>
        <end position="257"/>
    </location>
</feature>
<dbReference type="AlphaFoldDB" id="X6P1R1"/>
<dbReference type="GO" id="GO:0005874">
    <property type="term" value="C:microtubule"/>
    <property type="evidence" value="ECO:0007669"/>
    <property type="project" value="UniProtKB-KW"/>
</dbReference>
<comment type="caution">
    <text evidence="11">The sequence shown here is derived from an EMBL/GenBank/DDBJ whole genome shotgun (WGS) entry which is preliminary data.</text>
</comment>
<dbReference type="SUPFAM" id="SSF55307">
    <property type="entry name" value="Tubulin C-terminal domain-like"/>
    <property type="match status" value="1"/>
</dbReference>
<evidence type="ECO:0000259" key="10">
    <source>
        <dbReference type="Pfam" id="PF03953"/>
    </source>
</evidence>
<feature type="compositionally biased region" description="Acidic residues" evidence="8">
    <location>
        <begin position="313"/>
        <end position="330"/>
    </location>
</feature>
<keyword evidence="2" id="KW-0963">Cytoplasm</keyword>
<evidence type="ECO:0000313" key="12">
    <source>
        <dbReference type="Proteomes" id="UP000023152"/>
    </source>
</evidence>
<dbReference type="InterPro" id="IPR008280">
    <property type="entry name" value="Tub_FtsZ_C"/>
</dbReference>
<dbReference type="PRINTS" id="PR01161">
    <property type="entry name" value="TUBULIN"/>
</dbReference>
<evidence type="ECO:0000313" key="11">
    <source>
        <dbReference type="EMBL" id="ETO32475.1"/>
    </source>
</evidence>
<dbReference type="InterPro" id="IPR023123">
    <property type="entry name" value="Tubulin_C"/>
</dbReference>
<gene>
    <name evidence="11" type="ORF">RFI_04641</name>
</gene>
<dbReference type="InterPro" id="IPR000217">
    <property type="entry name" value="Tubulin"/>
</dbReference>
<keyword evidence="6" id="KW-0342">GTP-binding</keyword>
<feature type="domain" description="Tubulin/FtsZ GTPase" evidence="9">
    <location>
        <begin position="14"/>
        <end position="76"/>
    </location>
</feature>
<dbReference type="InterPro" id="IPR037103">
    <property type="entry name" value="Tubulin/FtsZ-like_C"/>
</dbReference>
<comment type="similarity">
    <text evidence="1">Belongs to the tubulin family.</text>
</comment>
<dbReference type="GO" id="GO:0005525">
    <property type="term" value="F:GTP binding"/>
    <property type="evidence" value="ECO:0007669"/>
    <property type="project" value="UniProtKB-KW"/>
</dbReference>
<dbReference type="Gene3D" id="3.40.50.1440">
    <property type="entry name" value="Tubulin/FtsZ, GTPase domain"/>
    <property type="match status" value="1"/>
</dbReference>
<keyword evidence="12" id="KW-1185">Reference proteome</keyword>
<dbReference type="InterPro" id="IPR018316">
    <property type="entry name" value="Tubulin/FtsZ_2-layer-sand-dom"/>
</dbReference>
<accession>X6P1R1</accession>
<evidence type="ECO:0000256" key="7">
    <source>
        <dbReference type="ARBA" id="ARBA00049117"/>
    </source>
</evidence>
<keyword evidence="5" id="KW-0378">Hydrolase</keyword>